<dbReference type="eggNOG" id="ENOG502QWNS">
    <property type="taxonomic scope" value="Eukaryota"/>
</dbReference>
<protein>
    <submittedName>
        <fullName evidence="1">Uncharacterized protein</fullName>
    </submittedName>
</protein>
<evidence type="ECO:0000313" key="2">
    <source>
        <dbReference type="Proteomes" id="UP000009328"/>
    </source>
</evidence>
<dbReference type="InterPro" id="IPR013785">
    <property type="entry name" value="Aldolase_TIM"/>
</dbReference>
<dbReference type="PANTHER" id="PTHR12128:SF68">
    <property type="entry name" value="DIHYDRODIPICOLINATE SYNTHETASE"/>
    <property type="match status" value="1"/>
</dbReference>
<dbReference type="EMBL" id="CAIF01000048">
    <property type="protein sequence ID" value="CCH42545.1"/>
    <property type="molecule type" value="Genomic_DNA"/>
</dbReference>
<reference evidence="1 2" key="1">
    <citation type="journal article" date="2012" name="Eukaryot. Cell">
        <title>Draft genome sequence of Wickerhamomyces ciferrii NRRL Y-1031 F-60-10.</title>
        <authorList>
            <person name="Schneider J."/>
            <person name="Andrea H."/>
            <person name="Blom J."/>
            <person name="Jaenicke S."/>
            <person name="Ruckert C."/>
            <person name="Schorsch C."/>
            <person name="Szczepanowski R."/>
            <person name="Farwick M."/>
            <person name="Goesmann A."/>
            <person name="Puhler A."/>
            <person name="Schaffer S."/>
            <person name="Tauch A."/>
            <person name="Kohler T."/>
            <person name="Brinkrolf K."/>
        </authorList>
    </citation>
    <scope>NUCLEOTIDE SEQUENCE [LARGE SCALE GENOMIC DNA]</scope>
    <source>
        <strain evidence="2">ATCC 14091 / BCRC 22168 / CBS 111 / JCM 3599 / NBRC 0793 / NRRL Y-1031 F-60-10</strain>
    </source>
</reference>
<sequence>MPSPPKPGVYTPIPTFFKKSDLYTIDYDSQIKHAKFLQKNGIEGILIMGSTGEQPHLTRKERSSIVENIHKNLPNFTLLAGVAENSLHDAIDEIESLYHSGATYAVVLPSSYFGKDIKQQGIIDWYKKLADNSKLPIIIYVFPNVGNGIQIDPKTIIELSKHSNIVGTKISHGDVSHHAIVGLHEDIASGENNFNVFTGQGQVLLPVLTVGTKGTIDALSGAFPKLYVDIFKAYQNGDYDKARSLQLAASKGKTAAAKLGVLGFKRAIFEQGFGETYLGRAPLNQEFADEVWNNAKEDIEVANQADTSSF</sequence>
<dbReference type="Pfam" id="PF00701">
    <property type="entry name" value="DHDPS"/>
    <property type="match status" value="1"/>
</dbReference>
<dbReference type="Proteomes" id="UP000009328">
    <property type="component" value="Unassembled WGS sequence"/>
</dbReference>
<dbReference type="AlphaFoldDB" id="K0KBV2"/>
<dbReference type="CDD" id="cd00408">
    <property type="entry name" value="DHDPS-like"/>
    <property type="match status" value="1"/>
</dbReference>
<dbReference type="PANTHER" id="PTHR12128">
    <property type="entry name" value="DIHYDRODIPICOLINATE SYNTHASE"/>
    <property type="match status" value="1"/>
</dbReference>
<dbReference type="SMART" id="SM01130">
    <property type="entry name" value="DHDPS"/>
    <property type="match status" value="1"/>
</dbReference>
<name>K0KBV2_WICCF</name>
<accession>K0KBV2</accession>
<dbReference type="InParanoid" id="K0KBV2"/>
<dbReference type="GO" id="GO:0008840">
    <property type="term" value="F:4-hydroxy-tetrahydrodipicolinate synthase activity"/>
    <property type="evidence" value="ECO:0007669"/>
    <property type="project" value="TreeGrafter"/>
</dbReference>
<dbReference type="HOGENOM" id="CLU_049343_0_0_1"/>
<proteinExistence type="predicted"/>
<dbReference type="Gene3D" id="3.20.20.70">
    <property type="entry name" value="Aldolase class I"/>
    <property type="match status" value="1"/>
</dbReference>
<evidence type="ECO:0000313" key="1">
    <source>
        <dbReference type="EMBL" id="CCH42545.1"/>
    </source>
</evidence>
<comment type="caution">
    <text evidence="1">The sequence shown here is derived from an EMBL/GenBank/DDBJ whole genome shotgun (WGS) entry which is preliminary data.</text>
</comment>
<dbReference type="PRINTS" id="PR00146">
    <property type="entry name" value="DHPICSNTHASE"/>
</dbReference>
<dbReference type="STRING" id="1206466.K0KBV2"/>
<keyword evidence="2" id="KW-1185">Reference proteome</keyword>
<dbReference type="InterPro" id="IPR002220">
    <property type="entry name" value="DapA-like"/>
</dbReference>
<dbReference type="SUPFAM" id="SSF51569">
    <property type="entry name" value="Aldolase"/>
    <property type="match status" value="1"/>
</dbReference>
<gene>
    <name evidence="1" type="ORF">BN7_2089</name>
</gene>
<organism evidence="1 2">
    <name type="scientific">Wickerhamomyces ciferrii (strain ATCC 14091 / BCRC 22168 / CBS 111 / JCM 3599 / NBRC 0793 / NRRL Y-1031 F-60-10)</name>
    <name type="common">Yeast</name>
    <name type="synonym">Pichia ciferrii</name>
    <dbReference type="NCBI Taxonomy" id="1206466"/>
    <lineage>
        <taxon>Eukaryota</taxon>
        <taxon>Fungi</taxon>
        <taxon>Dikarya</taxon>
        <taxon>Ascomycota</taxon>
        <taxon>Saccharomycotina</taxon>
        <taxon>Saccharomycetes</taxon>
        <taxon>Phaffomycetales</taxon>
        <taxon>Wickerhamomycetaceae</taxon>
        <taxon>Wickerhamomyces</taxon>
    </lineage>
</organism>